<dbReference type="PIRSF" id="PIRSF003113">
    <property type="entry name" value="BolA"/>
    <property type="match status" value="1"/>
</dbReference>
<dbReference type="GO" id="GO:0016226">
    <property type="term" value="P:iron-sulfur cluster assembly"/>
    <property type="evidence" value="ECO:0007669"/>
    <property type="project" value="TreeGrafter"/>
</dbReference>
<dbReference type="Proteomes" id="UP000439113">
    <property type="component" value="Unassembled WGS sequence"/>
</dbReference>
<evidence type="ECO:0000313" key="2">
    <source>
        <dbReference type="EMBL" id="MTV30750.1"/>
    </source>
</evidence>
<evidence type="ECO:0000313" key="3">
    <source>
        <dbReference type="Proteomes" id="UP000439113"/>
    </source>
</evidence>
<dbReference type="AlphaFoldDB" id="A0A6N8DJL3"/>
<protein>
    <submittedName>
        <fullName evidence="2">BolA/IbaG family iron-sulfur metabolism protein</fullName>
    </submittedName>
</protein>
<dbReference type="InterPro" id="IPR036065">
    <property type="entry name" value="BolA-like_sf"/>
</dbReference>
<comment type="caution">
    <text evidence="2">The sequence shown here is derived from an EMBL/GenBank/DDBJ whole genome shotgun (WGS) entry which is preliminary data.</text>
</comment>
<evidence type="ECO:0000256" key="1">
    <source>
        <dbReference type="RuleBase" id="RU003860"/>
    </source>
</evidence>
<gene>
    <name evidence="2" type="ORF">GJ654_07060</name>
</gene>
<sequence>MTVSLRERMENKLKQAFHSTEVQVIDESHKHAGHIVHEGGAPHGGETHFRVRIVSPDFAGKSRVERHRAVNALFAEEFAAGVHALALETRAPGE</sequence>
<dbReference type="OrthoDB" id="9811118at2"/>
<dbReference type="Gene3D" id="3.30.300.90">
    <property type="entry name" value="BolA-like"/>
    <property type="match status" value="1"/>
</dbReference>
<dbReference type="RefSeq" id="WP_155445426.1">
    <property type="nucleotide sequence ID" value="NZ_JAOQNR010000005.1"/>
</dbReference>
<comment type="similarity">
    <text evidence="1">Belongs to the BolA/IbaG family.</text>
</comment>
<dbReference type="InterPro" id="IPR002634">
    <property type="entry name" value="BolA"/>
</dbReference>
<organism evidence="2 3">
    <name type="scientific">Rhodoblastus acidophilus</name>
    <name type="common">Rhodopseudomonas acidophila</name>
    <dbReference type="NCBI Taxonomy" id="1074"/>
    <lineage>
        <taxon>Bacteria</taxon>
        <taxon>Pseudomonadati</taxon>
        <taxon>Pseudomonadota</taxon>
        <taxon>Alphaproteobacteria</taxon>
        <taxon>Hyphomicrobiales</taxon>
        <taxon>Rhodoblastaceae</taxon>
        <taxon>Rhodoblastus</taxon>
    </lineage>
</organism>
<name>A0A6N8DJL3_RHOAC</name>
<reference evidence="2 3" key="1">
    <citation type="submission" date="2019-11" db="EMBL/GenBank/DDBJ databases">
        <title>Whole-genome sequence of a Rhodoblastus acidophilus DSM 142.</title>
        <authorList>
            <person name="Kyndt J.A."/>
            <person name="Meyer T.E."/>
        </authorList>
    </citation>
    <scope>NUCLEOTIDE SEQUENCE [LARGE SCALE GENOMIC DNA]</scope>
    <source>
        <strain evidence="2 3">DSM 142</strain>
    </source>
</reference>
<proteinExistence type="inferred from homology"/>
<accession>A0A6N8DJL3</accession>
<dbReference type="PANTHER" id="PTHR46230">
    <property type="match status" value="1"/>
</dbReference>
<dbReference type="PANTHER" id="PTHR46230:SF7">
    <property type="entry name" value="BOLA-LIKE PROTEIN 1"/>
    <property type="match status" value="1"/>
</dbReference>
<dbReference type="SUPFAM" id="SSF82657">
    <property type="entry name" value="BolA-like"/>
    <property type="match status" value="1"/>
</dbReference>
<dbReference type="Pfam" id="PF01722">
    <property type="entry name" value="BolA"/>
    <property type="match status" value="1"/>
</dbReference>
<dbReference type="EMBL" id="WNKS01000004">
    <property type="protein sequence ID" value="MTV30750.1"/>
    <property type="molecule type" value="Genomic_DNA"/>
</dbReference>